<feature type="compositionally biased region" description="Basic and acidic residues" evidence="1">
    <location>
        <begin position="291"/>
        <end position="302"/>
    </location>
</feature>
<feature type="region of interest" description="Disordered" evidence="1">
    <location>
        <begin position="666"/>
        <end position="805"/>
    </location>
</feature>
<feature type="compositionally biased region" description="Acidic residues" evidence="1">
    <location>
        <begin position="750"/>
        <end position="779"/>
    </location>
</feature>
<evidence type="ECO:0000256" key="1">
    <source>
        <dbReference type="SAM" id="MobiDB-lite"/>
    </source>
</evidence>
<gene>
    <name evidence="2" type="ORF">KIPB_008596</name>
</gene>
<feature type="compositionally biased region" description="Basic and acidic residues" evidence="1">
    <location>
        <begin position="691"/>
        <end position="704"/>
    </location>
</feature>
<reference evidence="2 3" key="1">
    <citation type="journal article" date="2018" name="PLoS ONE">
        <title>The draft genome of Kipferlia bialata reveals reductive genome evolution in fornicate parasites.</title>
        <authorList>
            <person name="Tanifuji G."/>
            <person name="Takabayashi S."/>
            <person name="Kume K."/>
            <person name="Takagi M."/>
            <person name="Nakayama T."/>
            <person name="Kamikawa R."/>
            <person name="Inagaki Y."/>
            <person name="Hashimoto T."/>
        </authorList>
    </citation>
    <scope>NUCLEOTIDE SEQUENCE [LARGE SCALE GENOMIC DNA]</scope>
    <source>
        <strain evidence="2">NY0173</strain>
    </source>
</reference>
<evidence type="ECO:0000313" key="2">
    <source>
        <dbReference type="EMBL" id="GIQ86696.1"/>
    </source>
</evidence>
<dbReference type="EMBL" id="BDIP01002700">
    <property type="protein sequence ID" value="GIQ86696.1"/>
    <property type="molecule type" value="Genomic_DNA"/>
</dbReference>
<feature type="non-terminal residue" evidence="2">
    <location>
        <position position="1"/>
    </location>
</feature>
<feature type="compositionally biased region" description="Acidic residues" evidence="1">
    <location>
        <begin position="454"/>
        <end position="485"/>
    </location>
</feature>
<feature type="compositionally biased region" description="Basic and acidic residues" evidence="1">
    <location>
        <begin position="500"/>
        <end position="511"/>
    </location>
</feature>
<dbReference type="Proteomes" id="UP000265618">
    <property type="component" value="Unassembled WGS sequence"/>
</dbReference>
<feature type="compositionally biased region" description="Low complexity" evidence="1">
    <location>
        <begin position="281"/>
        <end position="290"/>
    </location>
</feature>
<dbReference type="AlphaFoldDB" id="A0A9K3GLF3"/>
<feature type="region of interest" description="Disordered" evidence="1">
    <location>
        <begin position="547"/>
        <end position="626"/>
    </location>
</feature>
<feature type="region of interest" description="Disordered" evidence="1">
    <location>
        <begin position="18"/>
        <end position="74"/>
    </location>
</feature>
<feature type="compositionally biased region" description="Basic and acidic residues" evidence="1">
    <location>
        <begin position="24"/>
        <end position="74"/>
    </location>
</feature>
<comment type="caution">
    <text evidence="2">The sequence shown here is derived from an EMBL/GenBank/DDBJ whole genome shotgun (WGS) entry which is preliminary data.</text>
</comment>
<proteinExistence type="predicted"/>
<name>A0A9K3GLF3_9EUKA</name>
<protein>
    <submittedName>
        <fullName evidence="2">Uncharacterized protein</fullName>
    </submittedName>
</protein>
<feature type="compositionally biased region" description="Basic and acidic residues" evidence="1">
    <location>
        <begin position="392"/>
        <end position="403"/>
    </location>
</feature>
<feature type="compositionally biased region" description="Basic and acidic residues" evidence="1">
    <location>
        <begin position="598"/>
        <end position="607"/>
    </location>
</feature>
<feature type="region of interest" description="Disordered" evidence="1">
    <location>
        <begin position="213"/>
        <end position="531"/>
    </location>
</feature>
<feature type="compositionally biased region" description="Polar residues" evidence="1">
    <location>
        <begin position="407"/>
        <end position="426"/>
    </location>
</feature>
<feature type="compositionally biased region" description="Basic and acidic residues" evidence="1">
    <location>
        <begin position="666"/>
        <end position="678"/>
    </location>
</feature>
<evidence type="ECO:0000313" key="3">
    <source>
        <dbReference type="Proteomes" id="UP000265618"/>
    </source>
</evidence>
<feature type="compositionally biased region" description="Basic and acidic residues" evidence="1">
    <location>
        <begin position="309"/>
        <end position="319"/>
    </location>
</feature>
<accession>A0A9K3GLF3</accession>
<organism evidence="2 3">
    <name type="scientific">Kipferlia bialata</name>
    <dbReference type="NCBI Taxonomy" id="797122"/>
    <lineage>
        <taxon>Eukaryota</taxon>
        <taxon>Metamonada</taxon>
        <taxon>Carpediemonas-like organisms</taxon>
        <taxon>Kipferlia</taxon>
    </lineage>
</organism>
<sequence>RISGLERLLQVQETATRLSMAETDAAKEQMKAQADRLRTENDTLTAEKAKEEAERDRYRAERDEARAEAQEARAERDERVARLEWRLRAAEAAREVAVAERYEAEARLEREGQYFEEELVRQFEAYRDLTEDRAILQDQVNALLQAAETDHALALTDPFDRPLTQPEAEAQIVAEAEAEAETQPETETEIEAEATRLGVTTTSLDVGMERLTETETETGCVPSHSTSLNPDTEAITGDTTLGERGGEREPEAEGTYPEPPSEAPSVTLSLPVSLADTGPSTATATVTAAAEGEREGEGERGTCQEGEPAEEREREREGEGDTAEPFLAHMHQAPPPSVTPSVSARPRGYRPSPLYRTVEYGSSGSVTHSTLLDTSLTDMEGQSGLSLSRSLGGEEERERERGGHSSQLENTFSLSLTPSETHTPEGTTVDPLNPESLRPVSPLASSGIGVGDPEAQEEGEEFSLGEGEEGDEDEGESEGVEDAVCVDEPFPASLSLGPQEGEREREREREAGCGMAGGTGVDGTDMEGQGVLGTGGWQALYHHRTPSALDDTEESESSLFSLPGTPAMEAAAQQREADLRRRALPPRPEPVGEDESEHEAMCGHETEPEAEAVAGYEHEGEAEAEAGTGAGLSWGDIQYQVPHLSLEEEPRPHEKSMFLGLLADGDHGADTERERESDEAQVEGAVPAEDLYGHRLPEQQERGHGIYASDETARETEADTDAMGVGLPDASPHVSDVSDVGQTLPLAEVLEVEEEGEEEREDVGVDVEEEAEMEVEMEGEMERDLGGEMEPEQEVRVVTSGILRR</sequence>
<feature type="compositionally biased region" description="Low complexity" evidence="1">
    <location>
        <begin position="369"/>
        <end position="391"/>
    </location>
</feature>
<keyword evidence="3" id="KW-1185">Reference proteome</keyword>